<dbReference type="Pfam" id="PF22590">
    <property type="entry name" value="Cas3-like_C_2"/>
    <property type="match status" value="1"/>
</dbReference>
<dbReference type="InterPro" id="IPR011545">
    <property type="entry name" value="DEAD/DEAH_box_helicase_dom"/>
</dbReference>
<evidence type="ECO:0000256" key="3">
    <source>
        <dbReference type="ARBA" id="ARBA00022722"/>
    </source>
</evidence>
<evidence type="ECO:0000256" key="10">
    <source>
        <dbReference type="SAM" id="Coils"/>
    </source>
</evidence>
<dbReference type="Gene3D" id="1.10.3210.30">
    <property type="match status" value="1"/>
</dbReference>
<dbReference type="Pfam" id="PF18019">
    <property type="entry name" value="Cas3_HD"/>
    <property type="match status" value="1"/>
</dbReference>
<dbReference type="GO" id="GO:0016787">
    <property type="term" value="F:hydrolase activity"/>
    <property type="evidence" value="ECO:0007669"/>
    <property type="project" value="UniProtKB-KW"/>
</dbReference>
<evidence type="ECO:0000256" key="7">
    <source>
        <dbReference type="ARBA" id="ARBA00022806"/>
    </source>
</evidence>
<dbReference type="GO" id="GO:0004518">
    <property type="term" value="F:nuclease activity"/>
    <property type="evidence" value="ECO:0007669"/>
    <property type="project" value="UniProtKB-KW"/>
</dbReference>
<evidence type="ECO:0000259" key="11">
    <source>
        <dbReference type="PROSITE" id="PS51643"/>
    </source>
</evidence>
<evidence type="ECO:0000256" key="1">
    <source>
        <dbReference type="ARBA" id="ARBA00006847"/>
    </source>
</evidence>
<keyword evidence="4" id="KW-0479">Metal-binding</keyword>
<organism evidence="12">
    <name type="scientific">Fusobacterium nucleatum</name>
    <dbReference type="NCBI Taxonomy" id="851"/>
    <lineage>
        <taxon>Bacteria</taxon>
        <taxon>Fusobacteriati</taxon>
        <taxon>Fusobacteriota</taxon>
        <taxon>Fusobacteriia</taxon>
        <taxon>Fusobacteriales</taxon>
        <taxon>Fusobacteriaceae</taxon>
        <taxon>Fusobacterium</taxon>
    </lineage>
</organism>
<protein>
    <submittedName>
        <fullName evidence="12">CRISPR-associated helicase Cas3</fullName>
    </submittedName>
</protein>
<dbReference type="GO" id="GO:0005524">
    <property type="term" value="F:ATP binding"/>
    <property type="evidence" value="ECO:0007669"/>
    <property type="project" value="UniProtKB-KW"/>
</dbReference>
<dbReference type="InterPro" id="IPR006483">
    <property type="entry name" value="CRISPR-assoc_Cas3_HD"/>
</dbReference>
<name>A0A3P1VWJ0_FUSNU</name>
<gene>
    <name evidence="12" type="primary">cas3</name>
    <name evidence="12" type="ORF">EII28_01010</name>
</gene>
<dbReference type="InterPro" id="IPR006474">
    <property type="entry name" value="Helicase_Cas3_CRISPR-ass_core"/>
</dbReference>
<comment type="similarity">
    <text evidence="2">In the central section; belongs to the CRISPR-associated helicase Cas3 family.</text>
</comment>
<evidence type="ECO:0000313" key="12">
    <source>
        <dbReference type="EMBL" id="RRD38654.1"/>
    </source>
</evidence>
<dbReference type="PANTHER" id="PTHR47963">
    <property type="entry name" value="DEAD-BOX ATP-DEPENDENT RNA HELICASE 47, MITOCHONDRIAL"/>
    <property type="match status" value="1"/>
</dbReference>
<feature type="coiled-coil region" evidence="10">
    <location>
        <begin position="704"/>
        <end position="768"/>
    </location>
</feature>
<keyword evidence="8" id="KW-0067">ATP-binding</keyword>
<dbReference type="GO" id="GO:0003723">
    <property type="term" value="F:RNA binding"/>
    <property type="evidence" value="ECO:0007669"/>
    <property type="project" value="TreeGrafter"/>
</dbReference>
<dbReference type="InterPro" id="IPR014001">
    <property type="entry name" value="Helicase_ATP-bd"/>
</dbReference>
<reference evidence="12" key="1">
    <citation type="submission" date="2018-11" db="EMBL/GenBank/DDBJ databases">
        <title>Genomes From Bacteria Associated with the Canine Oral Cavity: a Test Case for Automated Genome-Based Taxonomic Assignment.</title>
        <authorList>
            <person name="Coil D.A."/>
            <person name="Jospin G."/>
            <person name="Darling A.E."/>
            <person name="Wallis C."/>
            <person name="Davis I.J."/>
            <person name="Harris S."/>
            <person name="Eisen J.A."/>
            <person name="Holcombe L.J."/>
            <person name="O'Flynn C."/>
        </authorList>
    </citation>
    <scope>NUCLEOTIDE SEQUENCE [LARGE SCALE GENOMIC DNA]</scope>
    <source>
        <strain evidence="12">OH5060</strain>
    </source>
</reference>
<dbReference type="PANTHER" id="PTHR47963:SF9">
    <property type="entry name" value="CRISPR-ASSOCIATED ENDONUCLEASE_HELICASE CAS3"/>
    <property type="match status" value="1"/>
</dbReference>
<keyword evidence="5" id="KW-0547">Nucleotide-binding</keyword>
<feature type="domain" description="HD Cas3-type" evidence="11">
    <location>
        <begin position="21"/>
        <end position="186"/>
    </location>
</feature>
<evidence type="ECO:0000256" key="4">
    <source>
        <dbReference type="ARBA" id="ARBA00022723"/>
    </source>
</evidence>
<keyword evidence="3" id="KW-0540">Nuclease</keyword>
<comment type="similarity">
    <text evidence="1">In the N-terminal section; belongs to the CRISPR-associated nuclease Cas3-HD family.</text>
</comment>
<dbReference type="Pfam" id="PF00270">
    <property type="entry name" value="DEAD"/>
    <property type="match status" value="1"/>
</dbReference>
<evidence type="ECO:0000256" key="9">
    <source>
        <dbReference type="ARBA" id="ARBA00023118"/>
    </source>
</evidence>
<dbReference type="InterPro" id="IPR050547">
    <property type="entry name" value="DEAD_box_RNA_helicases"/>
</dbReference>
<dbReference type="GO" id="GO:0051607">
    <property type="term" value="P:defense response to virus"/>
    <property type="evidence" value="ECO:0007669"/>
    <property type="project" value="UniProtKB-KW"/>
</dbReference>
<evidence type="ECO:0000256" key="6">
    <source>
        <dbReference type="ARBA" id="ARBA00022801"/>
    </source>
</evidence>
<proteinExistence type="inferred from homology"/>
<dbReference type="InterPro" id="IPR038257">
    <property type="entry name" value="CRISPR-assoc_Cas3_HD_sf"/>
</dbReference>
<dbReference type="SMART" id="SM00487">
    <property type="entry name" value="DEXDc"/>
    <property type="match status" value="1"/>
</dbReference>
<dbReference type="InterPro" id="IPR054712">
    <property type="entry name" value="Cas3-like_dom"/>
</dbReference>
<dbReference type="EMBL" id="RQZD01000001">
    <property type="protein sequence ID" value="RRD38654.1"/>
    <property type="molecule type" value="Genomic_DNA"/>
</dbReference>
<dbReference type="NCBIfam" id="TIGR01596">
    <property type="entry name" value="cas3_HD"/>
    <property type="match status" value="1"/>
</dbReference>
<keyword evidence="6" id="KW-0378">Hydrolase</keyword>
<keyword evidence="10" id="KW-0175">Coiled coil</keyword>
<dbReference type="GO" id="GO:0046872">
    <property type="term" value="F:metal ion binding"/>
    <property type="evidence" value="ECO:0007669"/>
    <property type="project" value="UniProtKB-KW"/>
</dbReference>
<accession>A0A3P1VWJ0</accession>
<comment type="caution">
    <text evidence="12">The sequence shown here is derived from an EMBL/GenBank/DDBJ whole genome shotgun (WGS) entry which is preliminary data.</text>
</comment>
<dbReference type="SUPFAM" id="SSF52540">
    <property type="entry name" value="P-loop containing nucleoside triphosphate hydrolases"/>
    <property type="match status" value="1"/>
</dbReference>
<dbReference type="NCBIfam" id="TIGR01587">
    <property type="entry name" value="cas3_core"/>
    <property type="match status" value="1"/>
</dbReference>
<keyword evidence="9" id="KW-0051">Antiviral defense</keyword>
<evidence type="ECO:0000256" key="2">
    <source>
        <dbReference type="ARBA" id="ARBA00009046"/>
    </source>
</evidence>
<evidence type="ECO:0000256" key="5">
    <source>
        <dbReference type="ARBA" id="ARBA00022741"/>
    </source>
</evidence>
<dbReference type="CDD" id="cd17930">
    <property type="entry name" value="DEXHc_cas3"/>
    <property type="match status" value="1"/>
</dbReference>
<dbReference type="PROSITE" id="PS51643">
    <property type="entry name" value="HD_CAS3"/>
    <property type="match status" value="1"/>
</dbReference>
<keyword evidence="7" id="KW-0347">Helicase</keyword>
<dbReference type="AlphaFoldDB" id="A0A3P1VWJ0"/>
<sequence length="843" mass="99122">MENYKINPKLKVYEDVKNIYYAKPDKTLAQHNEELHIQKKKLIDLGYINDNKIIELLEYSIEFHDIGKINPEFQVRVKENKKFDISKEVAHNILSIHFIDKKDYDDKNDYESIAYAVFYHHRFGNGDNDSIRADENTKKIIENLLSKLEEKGIKVIKKISPSLKLPNLHTNRNIKLLGLLMKCDHSASGGYEIEYPNDFLEDALNNLLNEFKEKDKSADWNDMQKFCKENNDKNIIAIADTGMGKTEGGFLWGGNNKIFFVLPLRTAINAMYKRFDEVIIKGENKKERLGLLHSNSLEYYLNNKKELIIDDKDEKEMDILEYNKRGKHLSLPVTICTPDQIFNFILKYKGYESKLATLSYSKIILDEMQMYDASLLAAVIFGITKIIEMGGKIAIVTATFPPIIEYFLNKYLMKGNKNVIKDLDKSEEIVEEPIFIKKKFTNNEKIRHNIVLIDDEIRIEQILWQFKKNRKENKKSNKILVICNTIKKAQEIYSKLKVKLEDYFRELELDKKKTCSTSERETKLKNDEEINKKINKILHLLHSNFIREDRENKEKEILDFGKTEFDGEGIWISTSLVEASLDIDFDYLFTELQDLNSLFQRFGRCNRKGKKLVDEANCFIYLKIEDKYLKEKGSKYGFIDKDIYENSKKGLENYCKVISKDEIENSQDYNELFQNYSKKITEGDKIKLIEENLSFENLKESNFVDEFEKAYEKYQRILNSDENSQDDLKLRDIQSVTVIPYNIYEENEEDIKELVKKIEDKNLGLEERQKAKTELLKKTLSIQYYQLSKYISEILKGKADTNKYKSESINKFEKITVMEADYDKELGFRAKDFKDGVSTYEFI</sequence>
<dbReference type="GO" id="GO:0003724">
    <property type="term" value="F:RNA helicase activity"/>
    <property type="evidence" value="ECO:0007669"/>
    <property type="project" value="TreeGrafter"/>
</dbReference>
<dbReference type="InterPro" id="IPR027417">
    <property type="entry name" value="P-loop_NTPase"/>
</dbReference>
<dbReference type="CDD" id="cd09641">
    <property type="entry name" value="Cas3''_I"/>
    <property type="match status" value="1"/>
</dbReference>
<dbReference type="Gene3D" id="3.40.50.300">
    <property type="entry name" value="P-loop containing nucleotide triphosphate hydrolases"/>
    <property type="match status" value="2"/>
</dbReference>
<evidence type="ECO:0000256" key="8">
    <source>
        <dbReference type="ARBA" id="ARBA00022840"/>
    </source>
</evidence>